<organism evidence="1 2">
    <name type="scientific">Solea senegalensis</name>
    <name type="common">Senegalese sole</name>
    <dbReference type="NCBI Taxonomy" id="28829"/>
    <lineage>
        <taxon>Eukaryota</taxon>
        <taxon>Metazoa</taxon>
        <taxon>Chordata</taxon>
        <taxon>Craniata</taxon>
        <taxon>Vertebrata</taxon>
        <taxon>Euteleostomi</taxon>
        <taxon>Actinopterygii</taxon>
        <taxon>Neopterygii</taxon>
        <taxon>Teleostei</taxon>
        <taxon>Neoteleostei</taxon>
        <taxon>Acanthomorphata</taxon>
        <taxon>Carangaria</taxon>
        <taxon>Pleuronectiformes</taxon>
        <taxon>Pleuronectoidei</taxon>
        <taxon>Soleidae</taxon>
        <taxon>Solea</taxon>
    </lineage>
</organism>
<reference evidence="1 2" key="1">
    <citation type="journal article" date="2021" name="Sci. Rep.">
        <title>Chromosome anchoring in Senegalese sole (Solea senegalensis) reveals sex-associated markers and genome rearrangements in flatfish.</title>
        <authorList>
            <person name="Guerrero-Cozar I."/>
            <person name="Gomez-Garrido J."/>
            <person name="Berbel C."/>
            <person name="Martinez-Blanch J.F."/>
            <person name="Alioto T."/>
            <person name="Claros M.G."/>
            <person name="Gagnaire P.A."/>
            <person name="Manchado M."/>
        </authorList>
    </citation>
    <scope>NUCLEOTIDE SEQUENCE [LARGE SCALE GENOMIC DNA]</scope>
    <source>
        <strain evidence="1">Sse05_10M</strain>
    </source>
</reference>
<dbReference type="Proteomes" id="UP000693946">
    <property type="component" value="Linkage Group LG11"/>
</dbReference>
<keyword evidence="2" id="KW-1185">Reference proteome</keyword>
<evidence type="ECO:0000313" key="2">
    <source>
        <dbReference type="Proteomes" id="UP000693946"/>
    </source>
</evidence>
<dbReference type="EMBL" id="JAGKHQ010000003">
    <property type="protein sequence ID" value="KAG7520122.1"/>
    <property type="molecule type" value="Genomic_DNA"/>
</dbReference>
<protein>
    <submittedName>
        <fullName evidence="1">Uncharacterized protein</fullName>
    </submittedName>
</protein>
<proteinExistence type="predicted"/>
<comment type="caution">
    <text evidence="1">The sequence shown here is derived from an EMBL/GenBank/DDBJ whole genome shotgun (WGS) entry which is preliminary data.</text>
</comment>
<accession>A0AAV6SUI7</accession>
<evidence type="ECO:0000313" key="1">
    <source>
        <dbReference type="EMBL" id="KAG7520122.1"/>
    </source>
</evidence>
<sequence length="60" mass="6586">MNARNQVPHARDTTAQDVYVNDEIVQRVSACVVLGQRGINVLTCGQVTVCNDTTEHKVAF</sequence>
<gene>
    <name evidence="1" type="ORF">JOB18_023488</name>
</gene>
<name>A0AAV6SUI7_SOLSE</name>
<dbReference type="AlphaFoldDB" id="A0AAV6SUI7"/>